<protein>
    <recommendedName>
        <fullName evidence="2">DUF3108 domain-containing protein</fullName>
    </recommendedName>
</protein>
<dbReference type="AlphaFoldDB" id="X1T087"/>
<dbReference type="InterPro" id="IPR021457">
    <property type="entry name" value="DUF3108"/>
</dbReference>
<comment type="caution">
    <text evidence="1">The sequence shown here is derived from an EMBL/GenBank/DDBJ whole genome shotgun (WGS) entry which is preliminary data.</text>
</comment>
<evidence type="ECO:0000313" key="1">
    <source>
        <dbReference type="EMBL" id="GAI98737.1"/>
    </source>
</evidence>
<gene>
    <name evidence="1" type="ORF">S12H4_35432</name>
</gene>
<proteinExistence type="predicted"/>
<accession>X1T087</accession>
<dbReference type="EMBL" id="BARW01021043">
    <property type="protein sequence ID" value="GAI98737.1"/>
    <property type="molecule type" value="Genomic_DNA"/>
</dbReference>
<name>X1T087_9ZZZZ</name>
<dbReference type="Pfam" id="PF11306">
    <property type="entry name" value="DUF3108"/>
    <property type="match status" value="1"/>
</dbReference>
<feature type="non-terminal residue" evidence="1">
    <location>
        <position position="241"/>
    </location>
</feature>
<sequence>MIIILNLILATLIFSMHDVDSLDKSLMVNDYVGETMQYNLKYGIFNIGVASVSCLEDQAGCGYIIKAEAQSSGLLKLIKDINYRFECCMDPATGLPNSAIMDLRDGNHTVYNKVVFDHYSRTDSSIINSQTTGEHIVPKNIHDVLTGYYHFRQNLLNESINNELPVVIQTFLSDMIWDLRMTYTGGETINTMYGELSCLRFTSSTMVGRFFHNDDDMTVWFTKDEFHVPVKVRLNLKIGSL</sequence>
<evidence type="ECO:0008006" key="2">
    <source>
        <dbReference type="Google" id="ProtNLM"/>
    </source>
</evidence>
<reference evidence="1" key="1">
    <citation type="journal article" date="2014" name="Front. Microbiol.">
        <title>High frequency of phylogenetically diverse reductive dehalogenase-homologous genes in deep subseafloor sedimentary metagenomes.</title>
        <authorList>
            <person name="Kawai M."/>
            <person name="Futagami T."/>
            <person name="Toyoda A."/>
            <person name="Takaki Y."/>
            <person name="Nishi S."/>
            <person name="Hori S."/>
            <person name="Arai W."/>
            <person name="Tsubouchi T."/>
            <person name="Morono Y."/>
            <person name="Uchiyama I."/>
            <person name="Ito T."/>
            <person name="Fujiyama A."/>
            <person name="Inagaki F."/>
            <person name="Takami H."/>
        </authorList>
    </citation>
    <scope>NUCLEOTIDE SEQUENCE</scope>
    <source>
        <strain evidence="1">Expedition CK06-06</strain>
    </source>
</reference>
<organism evidence="1">
    <name type="scientific">marine sediment metagenome</name>
    <dbReference type="NCBI Taxonomy" id="412755"/>
    <lineage>
        <taxon>unclassified sequences</taxon>
        <taxon>metagenomes</taxon>
        <taxon>ecological metagenomes</taxon>
    </lineage>
</organism>